<accession>A0A8H3XBY0</accession>
<keyword evidence="2" id="KW-1185">Reference proteome</keyword>
<dbReference type="OrthoDB" id="2410871at2759"/>
<organism evidence="1 2">
    <name type="scientific">Gigaspora margarita</name>
    <dbReference type="NCBI Taxonomy" id="4874"/>
    <lineage>
        <taxon>Eukaryota</taxon>
        <taxon>Fungi</taxon>
        <taxon>Fungi incertae sedis</taxon>
        <taxon>Mucoromycota</taxon>
        <taxon>Glomeromycotina</taxon>
        <taxon>Glomeromycetes</taxon>
        <taxon>Diversisporales</taxon>
        <taxon>Gigasporaceae</taxon>
        <taxon>Gigaspora</taxon>
    </lineage>
</organism>
<protein>
    <submittedName>
        <fullName evidence="1">Uncharacterized protein</fullName>
    </submittedName>
</protein>
<sequence>MMIEATEINYLRNSTISIIIPESSSSTTDTLSIIDIIEDNVDSIMQPKQWLESSLSPAKDINVNTSVTHDIDQLPDSNVHNQEVVGLDDDINLQDEANDFEEIQPNKKRNLLVQTE</sequence>
<dbReference type="EMBL" id="WTPW01001359">
    <property type="protein sequence ID" value="KAF0441080.1"/>
    <property type="molecule type" value="Genomic_DNA"/>
</dbReference>
<comment type="caution">
    <text evidence="1">The sequence shown here is derived from an EMBL/GenBank/DDBJ whole genome shotgun (WGS) entry which is preliminary data.</text>
</comment>
<gene>
    <name evidence="1" type="ORF">F8M41_003982</name>
</gene>
<evidence type="ECO:0000313" key="1">
    <source>
        <dbReference type="EMBL" id="KAF0441080.1"/>
    </source>
</evidence>
<dbReference type="Proteomes" id="UP000439903">
    <property type="component" value="Unassembled WGS sequence"/>
</dbReference>
<reference evidence="1 2" key="1">
    <citation type="journal article" date="2019" name="Environ. Microbiol.">
        <title>At the nexus of three kingdoms: the genome of the mycorrhizal fungus Gigaspora margarita provides insights into plant, endobacterial and fungal interactions.</title>
        <authorList>
            <person name="Venice F."/>
            <person name="Ghignone S."/>
            <person name="Salvioli di Fossalunga A."/>
            <person name="Amselem J."/>
            <person name="Novero M."/>
            <person name="Xianan X."/>
            <person name="Sedzielewska Toro K."/>
            <person name="Morin E."/>
            <person name="Lipzen A."/>
            <person name="Grigoriev I.V."/>
            <person name="Henrissat B."/>
            <person name="Martin F.M."/>
            <person name="Bonfante P."/>
        </authorList>
    </citation>
    <scope>NUCLEOTIDE SEQUENCE [LARGE SCALE GENOMIC DNA]</scope>
    <source>
        <strain evidence="1 2">BEG34</strain>
    </source>
</reference>
<name>A0A8H3XBY0_GIGMA</name>
<proteinExistence type="predicted"/>
<evidence type="ECO:0000313" key="2">
    <source>
        <dbReference type="Proteomes" id="UP000439903"/>
    </source>
</evidence>
<dbReference type="AlphaFoldDB" id="A0A8H3XBY0"/>